<dbReference type="OrthoDB" id="5292347at2"/>
<dbReference type="RefSeq" id="WP_088564166.1">
    <property type="nucleotide sequence ID" value="NZ_CP020946.1"/>
</dbReference>
<name>A0A1Z3N4Y3_BDEBC</name>
<evidence type="ECO:0000256" key="2">
    <source>
        <dbReference type="ARBA" id="ARBA00022448"/>
    </source>
</evidence>
<sequence>MSSLLSARDLRVLSSDGLALSPVVNLELNDGEVLFLRGENGAGKSTLLKTLLGLHKYFEGRFQFSIPQKDIQYLPQLGTLHFHLPLTLRDLLGDNEGSHPLLKNMDLDKKWNTASGGERQKILLSAVLAKRPRLLILDEPFNHVDSESTLQLEEALGTYLKEHPQSSLILVSHRALTAEWNRVRVLEIR</sequence>
<proteinExistence type="inferred from homology"/>
<dbReference type="InterPro" id="IPR003439">
    <property type="entry name" value="ABC_transporter-like_ATP-bd"/>
</dbReference>
<reference evidence="6 7" key="1">
    <citation type="submission" date="2017-04" db="EMBL/GenBank/DDBJ databases">
        <title>Whole genome sequence of Bdellovibrio bacteriovorus strain SSB218315.</title>
        <authorList>
            <person name="Oyedara O."/>
            <person name="Rodriguez-Perez M.A."/>
        </authorList>
    </citation>
    <scope>NUCLEOTIDE SEQUENCE [LARGE SCALE GENOMIC DNA]</scope>
    <source>
        <strain evidence="6 7">SSB218315</strain>
    </source>
</reference>
<dbReference type="EMBL" id="CP020946">
    <property type="protein sequence ID" value="ASD62534.1"/>
    <property type="molecule type" value="Genomic_DNA"/>
</dbReference>
<comment type="similarity">
    <text evidence="1">Belongs to the ABC transporter superfamily.</text>
</comment>
<evidence type="ECO:0000259" key="5">
    <source>
        <dbReference type="PROSITE" id="PS50893"/>
    </source>
</evidence>
<evidence type="ECO:0000256" key="3">
    <source>
        <dbReference type="ARBA" id="ARBA00022741"/>
    </source>
</evidence>
<dbReference type="SMART" id="SM00382">
    <property type="entry name" value="AAA"/>
    <property type="match status" value="1"/>
</dbReference>
<evidence type="ECO:0000256" key="1">
    <source>
        <dbReference type="ARBA" id="ARBA00005417"/>
    </source>
</evidence>
<evidence type="ECO:0000313" key="6">
    <source>
        <dbReference type="EMBL" id="ASD62534.1"/>
    </source>
</evidence>
<dbReference type="InterPro" id="IPR050153">
    <property type="entry name" value="Metal_Ion_Import_ABC"/>
</dbReference>
<evidence type="ECO:0000313" key="7">
    <source>
        <dbReference type="Proteomes" id="UP000197003"/>
    </source>
</evidence>
<dbReference type="Gene3D" id="3.40.50.300">
    <property type="entry name" value="P-loop containing nucleotide triphosphate hydrolases"/>
    <property type="match status" value="1"/>
</dbReference>
<protein>
    <submittedName>
        <fullName evidence="6">ABC transporter ATP-binding protein</fullName>
    </submittedName>
</protein>
<dbReference type="GO" id="GO:0005524">
    <property type="term" value="F:ATP binding"/>
    <property type="evidence" value="ECO:0007669"/>
    <property type="project" value="UniProtKB-KW"/>
</dbReference>
<keyword evidence="4 6" id="KW-0067">ATP-binding</keyword>
<dbReference type="InterPro" id="IPR027417">
    <property type="entry name" value="P-loop_NTPase"/>
</dbReference>
<dbReference type="Proteomes" id="UP000197003">
    <property type="component" value="Chromosome"/>
</dbReference>
<keyword evidence="3" id="KW-0547">Nucleotide-binding</keyword>
<dbReference type="Pfam" id="PF00005">
    <property type="entry name" value="ABC_tran"/>
    <property type="match status" value="1"/>
</dbReference>
<dbReference type="InterPro" id="IPR003593">
    <property type="entry name" value="AAA+_ATPase"/>
</dbReference>
<dbReference type="AlphaFoldDB" id="A0A1Z3N4Y3"/>
<feature type="domain" description="ABC transporter" evidence="5">
    <location>
        <begin position="5"/>
        <end position="188"/>
    </location>
</feature>
<evidence type="ECO:0000256" key="4">
    <source>
        <dbReference type="ARBA" id="ARBA00022840"/>
    </source>
</evidence>
<dbReference type="GO" id="GO:0016887">
    <property type="term" value="F:ATP hydrolysis activity"/>
    <property type="evidence" value="ECO:0007669"/>
    <property type="project" value="InterPro"/>
</dbReference>
<organism evidence="6 7">
    <name type="scientific">Bdellovibrio bacteriovorus</name>
    <dbReference type="NCBI Taxonomy" id="959"/>
    <lineage>
        <taxon>Bacteria</taxon>
        <taxon>Pseudomonadati</taxon>
        <taxon>Bdellovibrionota</taxon>
        <taxon>Bdellovibrionia</taxon>
        <taxon>Bdellovibrionales</taxon>
        <taxon>Pseudobdellovibrionaceae</taxon>
        <taxon>Bdellovibrio</taxon>
    </lineage>
</organism>
<dbReference type="PANTHER" id="PTHR42734:SF17">
    <property type="entry name" value="METAL TRANSPORT SYSTEM ATP-BINDING PROTEIN TM_0124-RELATED"/>
    <property type="match status" value="1"/>
</dbReference>
<dbReference type="SUPFAM" id="SSF52540">
    <property type="entry name" value="P-loop containing nucleoside triphosphate hydrolases"/>
    <property type="match status" value="1"/>
</dbReference>
<keyword evidence="2" id="KW-0813">Transport</keyword>
<dbReference type="PROSITE" id="PS50893">
    <property type="entry name" value="ABC_TRANSPORTER_2"/>
    <property type="match status" value="1"/>
</dbReference>
<dbReference type="CDD" id="cd00267">
    <property type="entry name" value="ABC_ATPase"/>
    <property type="match status" value="1"/>
</dbReference>
<dbReference type="PANTHER" id="PTHR42734">
    <property type="entry name" value="METAL TRANSPORT SYSTEM ATP-BINDING PROTEIN TM_0124-RELATED"/>
    <property type="match status" value="1"/>
</dbReference>
<accession>A0A1Z3N4Y3</accession>
<gene>
    <name evidence="6" type="ORF">B9G79_02595</name>
</gene>